<organism evidence="1 2">
    <name type="scientific">Amycolatopsis cihanbeyliensis</name>
    <dbReference type="NCBI Taxonomy" id="1128664"/>
    <lineage>
        <taxon>Bacteria</taxon>
        <taxon>Bacillati</taxon>
        <taxon>Actinomycetota</taxon>
        <taxon>Actinomycetes</taxon>
        <taxon>Pseudonocardiales</taxon>
        <taxon>Pseudonocardiaceae</taxon>
        <taxon>Amycolatopsis</taxon>
    </lineage>
</organism>
<dbReference type="EMBL" id="VFML01000001">
    <property type="protein sequence ID" value="TQJ01843.1"/>
    <property type="molecule type" value="Genomic_DNA"/>
</dbReference>
<reference evidence="1 2" key="1">
    <citation type="submission" date="2019-06" db="EMBL/GenBank/DDBJ databases">
        <title>Sequencing the genomes of 1000 actinobacteria strains.</title>
        <authorList>
            <person name="Klenk H.-P."/>
        </authorList>
    </citation>
    <scope>NUCLEOTIDE SEQUENCE [LARGE SCALE GENOMIC DNA]</scope>
    <source>
        <strain evidence="1 2">DSM 45679</strain>
    </source>
</reference>
<gene>
    <name evidence="1" type="ORF">FB471_1559</name>
</gene>
<dbReference type="RefSeq" id="WP_141996652.1">
    <property type="nucleotide sequence ID" value="NZ_VFML01000001.1"/>
</dbReference>
<accession>A0A542DFJ6</accession>
<comment type="caution">
    <text evidence="1">The sequence shown here is derived from an EMBL/GenBank/DDBJ whole genome shotgun (WGS) entry which is preliminary data.</text>
</comment>
<proteinExistence type="predicted"/>
<dbReference type="Proteomes" id="UP000320876">
    <property type="component" value="Unassembled WGS sequence"/>
</dbReference>
<evidence type="ECO:0000313" key="2">
    <source>
        <dbReference type="Proteomes" id="UP000320876"/>
    </source>
</evidence>
<keyword evidence="2" id="KW-1185">Reference proteome</keyword>
<name>A0A542DFJ6_AMYCI</name>
<protein>
    <submittedName>
        <fullName evidence="1">Uncharacterized protein</fullName>
    </submittedName>
</protein>
<dbReference type="AlphaFoldDB" id="A0A542DFJ6"/>
<sequence>MNRRRRALLLGAALAVPVLVATLVLDHDTVPDRPATATRPAVAELDRVPWEGGPAYYEAFPAAAAAGWTDPGFFPIGVWFEAVTSQRDVDLDRAAGLNTYFELTTSSDPALIRENGMFALPSAQLPGYGEETVGWVLTDEVDLWAHEGDAPWTGNSPGQGQICVPESALCGYTVLDTLRKRLPPDDGRLRYANFGFGMSFFIEDDLAARFLDYTDASSLDVYWYTDEGMCGLSSTPENVCRFAASYGSTMDRIRKLDGMNGERQPIYAFVEVGLPFEKFDTRIQPAELAGAVMNSLIHEARGIIYFNHNFGGDCISQHVLRGPCGAEIRPAVTEVNRRITELAPVLNTRSFRHEFAPGMDTMLKRHDGSYYVFAMVGRGTPAGTHTLRLPAGLDARRAEVLFEDRAVEIVDGTLTDAFDAEHTYHIYRVAPG</sequence>
<dbReference type="OrthoDB" id="505641at2"/>
<evidence type="ECO:0000313" key="1">
    <source>
        <dbReference type="EMBL" id="TQJ01843.1"/>
    </source>
</evidence>